<gene>
    <name evidence="5" type="ORF">NOF55_20105</name>
</gene>
<dbReference type="InterPro" id="IPR011711">
    <property type="entry name" value="GntR_C"/>
</dbReference>
<feature type="domain" description="HTH gntR-type" evidence="4">
    <location>
        <begin position="1"/>
        <end position="58"/>
    </location>
</feature>
<dbReference type="Pfam" id="PF07729">
    <property type="entry name" value="FCD"/>
    <property type="match status" value="1"/>
</dbReference>
<keyword evidence="2" id="KW-0238">DNA-binding</keyword>
<dbReference type="InterPro" id="IPR036390">
    <property type="entry name" value="WH_DNA-bd_sf"/>
</dbReference>
<evidence type="ECO:0000313" key="5">
    <source>
        <dbReference type="EMBL" id="MCX8999415.1"/>
    </source>
</evidence>
<protein>
    <submittedName>
        <fullName evidence="5">GntR family transcriptional regulator</fullName>
    </submittedName>
</protein>
<dbReference type="InterPro" id="IPR008920">
    <property type="entry name" value="TF_FadR/GntR_C"/>
</dbReference>
<dbReference type="GO" id="GO:0003700">
    <property type="term" value="F:DNA-binding transcription factor activity"/>
    <property type="evidence" value="ECO:0007669"/>
    <property type="project" value="InterPro"/>
</dbReference>
<dbReference type="SUPFAM" id="SSF46785">
    <property type="entry name" value="Winged helix' DNA-binding domain"/>
    <property type="match status" value="1"/>
</dbReference>
<dbReference type="InterPro" id="IPR000524">
    <property type="entry name" value="Tscrpt_reg_HTH_GntR"/>
</dbReference>
<dbReference type="PROSITE" id="PS50949">
    <property type="entry name" value="HTH_GNTR"/>
    <property type="match status" value="1"/>
</dbReference>
<dbReference type="PANTHER" id="PTHR43537:SF5">
    <property type="entry name" value="UXU OPERON TRANSCRIPTIONAL REGULATOR"/>
    <property type="match status" value="1"/>
</dbReference>
<evidence type="ECO:0000256" key="1">
    <source>
        <dbReference type="ARBA" id="ARBA00023015"/>
    </source>
</evidence>
<keyword evidence="1" id="KW-0805">Transcription regulation</keyword>
<evidence type="ECO:0000256" key="2">
    <source>
        <dbReference type="ARBA" id="ARBA00023125"/>
    </source>
</evidence>
<dbReference type="SUPFAM" id="SSF48008">
    <property type="entry name" value="GntR ligand-binding domain-like"/>
    <property type="match status" value="1"/>
</dbReference>
<dbReference type="GO" id="GO:0003677">
    <property type="term" value="F:DNA binding"/>
    <property type="evidence" value="ECO:0007669"/>
    <property type="project" value="UniProtKB-KW"/>
</dbReference>
<reference evidence="5" key="1">
    <citation type="submission" date="2022-07" db="EMBL/GenBank/DDBJ databases">
        <title>Ectorhizobium quercum gen.nov., sp. nov.</title>
        <authorList>
            <person name="Ma T."/>
            <person name="Li Y."/>
        </authorList>
    </citation>
    <scope>NUCLEOTIDE SEQUENCE</scope>
    <source>
        <strain evidence="5">BDR2-2</strain>
    </source>
</reference>
<dbReference type="EMBL" id="JANFPI010000007">
    <property type="protein sequence ID" value="MCX8999415.1"/>
    <property type="molecule type" value="Genomic_DNA"/>
</dbReference>
<dbReference type="RefSeq" id="WP_306412903.1">
    <property type="nucleotide sequence ID" value="NZ_JANFPI010000007.1"/>
</dbReference>
<keyword evidence="6" id="KW-1185">Reference proteome</keyword>
<sequence length="204" mass="23232">MRADLLMGEFEHGQWLRLNELEKRYSVSRFEVRKALATLAAVGALEHVENHGYRLPPADPERDSHHREIRMLLELGAAPKVYYRASIDDLAHLHELARNFSDAVEGSSLIDIQTANDNFHRAFFALCGNPVLSGTIDELRELVRPYSRHPYSTSENRQQSAAEHFEMLDCIEQKNLPGLLDVMRRHLYRISIASKLAGPGSDDE</sequence>
<dbReference type="InterPro" id="IPR036388">
    <property type="entry name" value="WH-like_DNA-bd_sf"/>
</dbReference>
<dbReference type="Pfam" id="PF00392">
    <property type="entry name" value="GntR"/>
    <property type="match status" value="1"/>
</dbReference>
<comment type="caution">
    <text evidence="5">The sequence shown here is derived from an EMBL/GenBank/DDBJ whole genome shotgun (WGS) entry which is preliminary data.</text>
</comment>
<dbReference type="PANTHER" id="PTHR43537">
    <property type="entry name" value="TRANSCRIPTIONAL REGULATOR, GNTR FAMILY"/>
    <property type="match status" value="1"/>
</dbReference>
<evidence type="ECO:0000259" key="4">
    <source>
        <dbReference type="PROSITE" id="PS50949"/>
    </source>
</evidence>
<organism evidence="5 6">
    <name type="scientific">Ectorhizobium quercum</name>
    <dbReference type="NCBI Taxonomy" id="2965071"/>
    <lineage>
        <taxon>Bacteria</taxon>
        <taxon>Pseudomonadati</taxon>
        <taxon>Pseudomonadota</taxon>
        <taxon>Alphaproteobacteria</taxon>
        <taxon>Hyphomicrobiales</taxon>
        <taxon>Rhizobiaceae</taxon>
        <taxon>Ectorhizobium</taxon>
    </lineage>
</organism>
<dbReference type="Proteomes" id="UP001208771">
    <property type="component" value="Unassembled WGS sequence"/>
</dbReference>
<dbReference type="SMART" id="SM00895">
    <property type="entry name" value="FCD"/>
    <property type="match status" value="1"/>
</dbReference>
<name>A0AAE3SYD0_9HYPH</name>
<dbReference type="Gene3D" id="1.20.120.530">
    <property type="entry name" value="GntR ligand-binding domain-like"/>
    <property type="match status" value="1"/>
</dbReference>
<accession>A0AAE3SYD0</accession>
<keyword evidence="3" id="KW-0804">Transcription</keyword>
<proteinExistence type="predicted"/>
<evidence type="ECO:0000313" key="6">
    <source>
        <dbReference type="Proteomes" id="UP001208771"/>
    </source>
</evidence>
<dbReference type="AlphaFoldDB" id="A0AAE3SYD0"/>
<dbReference type="Gene3D" id="1.10.10.10">
    <property type="entry name" value="Winged helix-like DNA-binding domain superfamily/Winged helix DNA-binding domain"/>
    <property type="match status" value="1"/>
</dbReference>
<evidence type="ECO:0000256" key="3">
    <source>
        <dbReference type="ARBA" id="ARBA00023163"/>
    </source>
</evidence>